<evidence type="ECO:0000313" key="2">
    <source>
        <dbReference type="Proteomes" id="UP000198417"/>
    </source>
</evidence>
<protein>
    <submittedName>
        <fullName evidence="1">Uncharacterized protein</fullName>
    </submittedName>
</protein>
<organism evidence="1 2">
    <name type="scientific">Puniceibacterium sediminis</name>
    <dbReference type="NCBI Taxonomy" id="1608407"/>
    <lineage>
        <taxon>Bacteria</taxon>
        <taxon>Pseudomonadati</taxon>
        <taxon>Pseudomonadota</taxon>
        <taxon>Alphaproteobacteria</taxon>
        <taxon>Rhodobacterales</taxon>
        <taxon>Paracoccaceae</taxon>
        <taxon>Puniceibacterium</taxon>
    </lineage>
</organism>
<accession>A0A238WE37</accession>
<evidence type="ECO:0000313" key="1">
    <source>
        <dbReference type="EMBL" id="SNR44621.1"/>
    </source>
</evidence>
<gene>
    <name evidence="1" type="ORF">SAMN06265370_105132</name>
</gene>
<dbReference type="RefSeq" id="WP_425439493.1">
    <property type="nucleotide sequence ID" value="NZ_FZNN01000005.1"/>
</dbReference>
<proteinExistence type="predicted"/>
<reference evidence="1 2" key="1">
    <citation type="submission" date="2017-06" db="EMBL/GenBank/DDBJ databases">
        <authorList>
            <person name="Kim H.J."/>
            <person name="Triplett B.A."/>
        </authorList>
    </citation>
    <scope>NUCLEOTIDE SEQUENCE [LARGE SCALE GENOMIC DNA]</scope>
    <source>
        <strain evidence="1 2">DSM 29052</strain>
    </source>
</reference>
<name>A0A238WE37_9RHOB</name>
<sequence length="51" mass="5938">MLNSIVETKVKRQPETHVKVEKYFLLFGNPNRKVIHNVLFEIIGKNQGVQC</sequence>
<dbReference type="Proteomes" id="UP000198417">
    <property type="component" value="Unassembled WGS sequence"/>
</dbReference>
<dbReference type="EMBL" id="FZNN01000005">
    <property type="protein sequence ID" value="SNR44621.1"/>
    <property type="molecule type" value="Genomic_DNA"/>
</dbReference>
<dbReference type="AlphaFoldDB" id="A0A238WE37"/>
<keyword evidence="2" id="KW-1185">Reference proteome</keyword>